<evidence type="ECO:0000313" key="5">
    <source>
        <dbReference type="Proteomes" id="UP000250266"/>
    </source>
</evidence>
<dbReference type="GO" id="GO:0005628">
    <property type="term" value="C:prospore membrane"/>
    <property type="evidence" value="ECO:0007669"/>
    <property type="project" value="TreeGrafter"/>
</dbReference>
<dbReference type="InterPro" id="IPR040345">
    <property type="entry name" value="Mug56/Spo71"/>
</dbReference>
<dbReference type="SUPFAM" id="SSF50729">
    <property type="entry name" value="PH domain-like"/>
    <property type="match status" value="1"/>
</dbReference>
<dbReference type="SMART" id="SM00233">
    <property type="entry name" value="PH"/>
    <property type="match status" value="2"/>
</dbReference>
<dbReference type="PANTHER" id="PTHR28076:SF1">
    <property type="entry name" value="PROSPORE MEMBRANE ADAPTER PROTEIN SPO71"/>
    <property type="match status" value="1"/>
</dbReference>
<dbReference type="Pfam" id="PF15404">
    <property type="entry name" value="PH_4"/>
    <property type="match status" value="1"/>
</dbReference>
<dbReference type="InterPro" id="IPR057379">
    <property type="entry name" value="PH_SPO71"/>
</dbReference>
<evidence type="ECO:0000256" key="1">
    <source>
        <dbReference type="SAM" id="MobiDB-lite"/>
    </source>
</evidence>
<dbReference type="Pfam" id="PF15407">
    <property type="entry name" value="Spo7_2_N"/>
    <property type="match status" value="1"/>
</dbReference>
<feature type="compositionally biased region" description="Polar residues" evidence="1">
    <location>
        <begin position="214"/>
        <end position="226"/>
    </location>
</feature>
<proteinExistence type="predicted"/>
<feature type="domain" description="PH" evidence="2">
    <location>
        <begin position="649"/>
        <end position="861"/>
    </location>
</feature>
<dbReference type="InterPro" id="IPR039486">
    <property type="entry name" value="Mug56/Spo71_PH"/>
</dbReference>
<evidence type="ECO:0000259" key="2">
    <source>
        <dbReference type="SMART" id="SM00233"/>
    </source>
</evidence>
<gene>
    <name evidence="4" type="ORF">K432DRAFT_427866</name>
</gene>
<dbReference type="SMART" id="SM01316">
    <property type="entry name" value="Spo7_2_N"/>
    <property type="match status" value="1"/>
</dbReference>
<name>A0A8E2E5M2_9PEZI</name>
<dbReference type="PANTHER" id="PTHR28076">
    <property type="entry name" value="SPORULATION-SPECIFIC PROTEIN 71"/>
    <property type="match status" value="1"/>
</dbReference>
<feature type="compositionally biased region" description="Basic residues" evidence="1">
    <location>
        <begin position="174"/>
        <end position="191"/>
    </location>
</feature>
<feature type="region of interest" description="Disordered" evidence="1">
    <location>
        <begin position="78"/>
        <end position="151"/>
    </location>
</feature>
<keyword evidence="5" id="KW-1185">Reference proteome</keyword>
<evidence type="ECO:0000313" key="4">
    <source>
        <dbReference type="EMBL" id="OCK77621.1"/>
    </source>
</evidence>
<organism evidence="4 5">
    <name type="scientific">Lepidopterella palustris CBS 459.81</name>
    <dbReference type="NCBI Taxonomy" id="1314670"/>
    <lineage>
        <taxon>Eukaryota</taxon>
        <taxon>Fungi</taxon>
        <taxon>Dikarya</taxon>
        <taxon>Ascomycota</taxon>
        <taxon>Pezizomycotina</taxon>
        <taxon>Dothideomycetes</taxon>
        <taxon>Pleosporomycetidae</taxon>
        <taxon>Mytilinidiales</taxon>
        <taxon>Argynnaceae</taxon>
        <taxon>Lepidopterella</taxon>
    </lineage>
</organism>
<dbReference type="AlphaFoldDB" id="A0A8E2E5M2"/>
<accession>A0A8E2E5M2</accession>
<feature type="domain" description="Sporulation-specific protein 71 N-terminal" evidence="3">
    <location>
        <begin position="15"/>
        <end position="80"/>
    </location>
</feature>
<dbReference type="InterPro" id="IPR001849">
    <property type="entry name" value="PH_domain"/>
</dbReference>
<evidence type="ECO:0000259" key="3">
    <source>
        <dbReference type="SMART" id="SM01316"/>
    </source>
</evidence>
<feature type="region of interest" description="Disordered" evidence="1">
    <location>
        <begin position="164"/>
        <end position="237"/>
    </location>
</feature>
<evidence type="ECO:0008006" key="6">
    <source>
        <dbReference type="Google" id="ProtNLM"/>
    </source>
</evidence>
<dbReference type="Proteomes" id="UP000250266">
    <property type="component" value="Unassembled WGS sequence"/>
</dbReference>
<dbReference type="OrthoDB" id="5579281at2759"/>
<dbReference type="InterPro" id="IPR029217">
    <property type="entry name" value="Spo7_2_N"/>
</dbReference>
<feature type="region of interest" description="Disordered" evidence="1">
    <location>
        <begin position="269"/>
        <end position="320"/>
    </location>
</feature>
<reference evidence="4 5" key="1">
    <citation type="journal article" date="2016" name="Nat. Commun.">
        <title>Ectomycorrhizal ecology is imprinted in the genome of the dominant symbiotic fungus Cenococcum geophilum.</title>
        <authorList>
            <consortium name="DOE Joint Genome Institute"/>
            <person name="Peter M."/>
            <person name="Kohler A."/>
            <person name="Ohm R.A."/>
            <person name="Kuo A."/>
            <person name="Krutzmann J."/>
            <person name="Morin E."/>
            <person name="Arend M."/>
            <person name="Barry K.W."/>
            <person name="Binder M."/>
            <person name="Choi C."/>
            <person name="Clum A."/>
            <person name="Copeland A."/>
            <person name="Grisel N."/>
            <person name="Haridas S."/>
            <person name="Kipfer T."/>
            <person name="LaButti K."/>
            <person name="Lindquist E."/>
            <person name="Lipzen A."/>
            <person name="Maire R."/>
            <person name="Meier B."/>
            <person name="Mihaltcheva S."/>
            <person name="Molinier V."/>
            <person name="Murat C."/>
            <person name="Poggeler S."/>
            <person name="Quandt C.A."/>
            <person name="Sperisen C."/>
            <person name="Tritt A."/>
            <person name="Tisserant E."/>
            <person name="Crous P.W."/>
            <person name="Henrissat B."/>
            <person name="Nehls U."/>
            <person name="Egli S."/>
            <person name="Spatafora J.W."/>
            <person name="Grigoriev I.V."/>
            <person name="Martin F.M."/>
        </authorList>
    </citation>
    <scope>NUCLEOTIDE SEQUENCE [LARGE SCALE GENOMIC DNA]</scope>
    <source>
        <strain evidence="4 5">CBS 459.81</strain>
    </source>
</reference>
<protein>
    <recommendedName>
        <fullName evidence="6">PH domain-containing protein</fullName>
    </recommendedName>
</protein>
<dbReference type="Pfam" id="PF23207">
    <property type="entry name" value="PH_SPO71"/>
    <property type="match status" value="1"/>
</dbReference>
<feature type="domain" description="PH" evidence="2">
    <location>
        <begin position="923"/>
        <end position="1103"/>
    </location>
</feature>
<sequence length="1128" mass="126931">MSDAAAPRRSWHEPELLHLSADSYTAQRLQHATPEHLYNTTKRAFIGPIPEGWLKSHRRDWYRHHLHINYSARAATFSASATQSRQRRLSGLDGPSASAIYGHSFPQPDDISVEEEPEEGNGSSGNSTALVTSDAPPAMSIPRGSNLDNDIVKSDDTAEFVDALSEPEDNTPPSRKRNSSPKAPRTTRRSSTKSFVTASAGSSRESSVERKAESQNGFRVSSLTGQEESEVSGKRSVSMVESSNFGVASSAIGDPPGEATSISSLLRTTDQGHEQPDADASAKTTTQGILSRVTRRSQNGSVGPGEQSGAPEELGRDTVSRTKSHLRGLVHFAVPEDSKRAELQLKAKAAQMTARRASTRIRRKKIQDGLVIKMERMLVRIDIAAKDLPEDYDENGNQKIDSRTTEKWREYMIVCRQNPSKDADFILQLYKSRVIPAIEEVHTKKRAQHEIPLGRKTTKINLYSALDKSIVIWLPISHGSKIFIMQARTGSNAVEWYTFLQNILGWRRASELQINIPDLSISLRLDDPFEKLEISQTMADAAEEGDEEAILRTMQEEQAVAGNLVKRCMSMLDESKEWSSILDAWCRGERIGLAWKRYDRLEWIHGANERRMYGTIAMMKSHELELRPKSHYPTTVLTRKKHKTLAEPAPVEGFLIRLTSQRGVDRRLGRLFFKRLYFSTHNQFFIFSKPAKADPPPPPKLPASANSRIPTAHQISDEIPLMYAVNPYPVKNGEIEWLAPGQSETPASIRLHDQDAKDEADRKTNILLNCDGYINLCNVVKVRKVRRGAIPADDNIEEASDVDFNADVEDASQDDGVTHGFDDDRTFEMLLRNGLIVRLQAYDKTTKKEWIKRLRGLVKYWRLRTAADIALYKAVRAQNLSTLNIDEETEAYVGQYARKWEVTQSHASPELYNLCGISCCRTVILSGILYRKPRIHAAFSRCSVILTSGHLLIFQDVLRSRTGKELTHIHHDRIASFDLKDCYIYSGLITESDLLYQNQTFDANKPGHHALPRIYLEDAWTSTDEDVMTTFVVWHGKQKSWFRSEIEGISEGRGEVAANERKRSKIKRVTKLGATGRSAVFRARSRAERDHWVLGIQNEIERIHGGIGEDFRIEEGSMAAGNRSRDGN</sequence>
<dbReference type="EMBL" id="KV745113">
    <property type="protein sequence ID" value="OCK77621.1"/>
    <property type="molecule type" value="Genomic_DNA"/>
</dbReference>
<dbReference type="GO" id="GO:1902657">
    <property type="term" value="P:protein localization to prospore membrane"/>
    <property type="evidence" value="ECO:0007669"/>
    <property type="project" value="InterPro"/>
</dbReference>
<feature type="compositionally biased region" description="Polar residues" evidence="1">
    <location>
        <begin position="192"/>
        <end position="205"/>
    </location>
</feature>